<protein>
    <submittedName>
        <fullName evidence="5">AAEL003225-PA</fullName>
    </submittedName>
</protein>
<evidence type="ECO:0000313" key="5">
    <source>
        <dbReference type="EMBL" id="EAT45452.1"/>
    </source>
</evidence>
<dbReference type="PROSITE" id="PS51155">
    <property type="entry name" value="CHIT_BIND_RR_2"/>
    <property type="match status" value="1"/>
</dbReference>
<dbReference type="OrthoDB" id="6379191at2759"/>
<dbReference type="HOGENOM" id="CLU_071903_0_0_1"/>
<accession>Q17G18</accession>
<dbReference type="PhylomeDB" id="Q17G18"/>
<feature type="chain" id="PRO_5030175440" evidence="4">
    <location>
        <begin position="18"/>
        <end position="225"/>
    </location>
</feature>
<feature type="region of interest" description="Disordered" evidence="3">
    <location>
        <begin position="40"/>
        <end position="60"/>
    </location>
</feature>
<dbReference type="AlphaFoldDB" id="Q17G18"/>
<evidence type="ECO:0000256" key="4">
    <source>
        <dbReference type="SAM" id="SignalP"/>
    </source>
</evidence>
<dbReference type="eggNOG" id="ENOG502QVYU">
    <property type="taxonomic scope" value="Eukaryota"/>
</dbReference>
<dbReference type="PANTHER" id="PTHR10380:SF200">
    <property type="entry name" value="CUTICULAR PROTEIN 49AB-RELATED"/>
    <property type="match status" value="1"/>
</dbReference>
<gene>
    <name evidence="5" type="ORF">AaeL_AAEL003225</name>
</gene>
<dbReference type="STRING" id="7159.Q17G18"/>
<evidence type="ECO:0000256" key="1">
    <source>
        <dbReference type="ARBA" id="ARBA00022460"/>
    </source>
</evidence>
<dbReference type="PaxDb" id="7159-AAEL003225-PA"/>
<name>Q17G18_AEDAE</name>
<keyword evidence="4" id="KW-0732">Signal</keyword>
<dbReference type="OMA" id="GRYYPEQ"/>
<dbReference type="GO" id="GO:0062129">
    <property type="term" value="C:chitin-based extracellular matrix"/>
    <property type="evidence" value="ECO:0007669"/>
    <property type="project" value="TreeGrafter"/>
</dbReference>
<proteinExistence type="predicted"/>
<reference evidence="5" key="1">
    <citation type="submission" date="2005-10" db="EMBL/GenBank/DDBJ databases">
        <authorList>
            <person name="Loftus B.J."/>
            <person name="Nene V.M."/>
            <person name="Hannick L.I."/>
            <person name="Bidwell S."/>
            <person name="Haas B."/>
            <person name="Amedeo P."/>
            <person name="Orvis J."/>
            <person name="Wortman J.R."/>
            <person name="White O.R."/>
            <person name="Salzberg S."/>
            <person name="Shumway M."/>
            <person name="Koo H."/>
            <person name="Zhao Y."/>
            <person name="Holmes M."/>
            <person name="Miller J."/>
            <person name="Schatz M."/>
            <person name="Pop M."/>
            <person name="Pai G."/>
            <person name="Utterback T."/>
            <person name="Rogers Y.-H."/>
            <person name="Kravitz S."/>
            <person name="Fraser C.M."/>
        </authorList>
    </citation>
    <scope>NUCLEOTIDE SEQUENCE</scope>
    <source>
        <strain evidence="5">Liverpool</strain>
    </source>
</reference>
<evidence type="ECO:0000256" key="3">
    <source>
        <dbReference type="SAM" id="MobiDB-lite"/>
    </source>
</evidence>
<feature type="signal peptide" evidence="4">
    <location>
        <begin position="1"/>
        <end position="17"/>
    </location>
</feature>
<evidence type="ECO:0000313" key="6">
    <source>
        <dbReference type="Proteomes" id="UP000682892"/>
    </source>
</evidence>
<dbReference type="GO" id="GO:0008010">
    <property type="term" value="F:structural constituent of chitin-based larval cuticle"/>
    <property type="evidence" value="ECO:0007669"/>
    <property type="project" value="TreeGrafter"/>
</dbReference>
<dbReference type="KEGG" id="aag:5577604"/>
<dbReference type="VEuPathDB" id="VectorBase:AAEL003225"/>
<reference evidence="5" key="3">
    <citation type="submission" date="2012-09" db="EMBL/GenBank/DDBJ databases">
        <authorList>
            <consortium name="VectorBase"/>
        </authorList>
    </citation>
    <scope>NUCLEOTIDE SEQUENCE</scope>
    <source>
        <strain evidence="5">Liverpool</strain>
    </source>
</reference>
<dbReference type="InterPro" id="IPR050468">
    <property type="entry name" value="Cuticle_Struct_Prot"/>
</dbReference>
<dbReference type="InterPro" id="IPR031311">
    <property type="entry name" value="CHIT_BIND_RR_consensus"/>
</dbReference>
<dbReference type="InterPro" id="IPR000618">
    <property type="entry name" value="Insect_cuticle"/>
</dbReference>
<dbReference type="EMBL" id="CH477267">
    <property type="protein sequence ID" value="EAT45452.1"/>
    <property type="molecule type" value="Genomic_DNA"/>
</dbReference>
<dbReference type="Proteomes" id="UP000682892">
    <property type="component" value="Chromosome 1"/>
</dbReference>
<dbReference type="PANTHER" id="PTHR10380">
    <property type="entry name" value="CUTICLE PROTEIN"/>
    <property type="match status" value="1"/>
</dbReference>
<reference evidence="5" key="2">
    <citation type="journal article" date="2007" name="Science">
        <title>Genome sequence of Aedes aegypti, a major arbovirus vector.</title>
        <authorList>
            <person name="Nene V."/>
            <person name="Wortman J.R."/>
            <person name="Lawson D."/>
            <person name="Haas B."/>
            <person name="Kodira C."/>
            <person name="Tu Z.J."/>
            <person name="Loftus B."/>
            <person name="Xi Z."/>
            <person name="Megy K."/>
            <person name="Grabherr M."/>
            <person name="Ren Q."/>
            <person name="Zdobnov E.M."/>
            <person name="Lobo N.F."/>
            <person name="Campbell K.S."/>
            <person name="Brown S.E."/>
            <person name="Bonaldo M.F."/>
            <person name="Zhu J."/>
            <person name="Sinkins S.P."/>
            <person name="Hogenkamp D.G."/>
            <person name="Amedeo P."/>
            <person name="Arensburger P."/>
            <person name="Atkinson P.W."/>
            <person name="Bidwell S."/>
            <person name="Biedler J."/>
            <person name="Birney E."/>
            <person name="Bruggner R.V."/>
            <person name="Costas J."/>
            <person name="Coy M.R."/>
            <person name="Crabtree J."/>
            <person name="Crawford M."/>
            <person name="Debruyn B."/>
            <person name="Decaprio D."/>
            <person name="Eiglmeier K."/>
            <person name="Eisenstadt E."/>
            <person name="El-Dorry H."/>
            <person name="Gelbart W.M."/>
            <person name="Gomes S.L."/>
            <person name="Hammond M."/>
            <person name="Hannick L.I."/>
            <person name="Hogan J.R."/>
            <person name="Holmes M.H."/>
            <person name="Jaffe D."/>
            <person name="Johnston J.S."/>
            <person name="Kennedy R.C."/>
            <person name="Koo H."/>
            <person name="Kravitz S."/>
            <person name="Kriventseva E.V."/>
            <person name="Kulp D."/>
            <person name="Labutti K."/>
            <person name="Lee E."/>
            <person name="Li S."/>
            <person name="Lovin D.D."/>
            <person name="Mao C."/>
            <person name="Mauceli E."/>
            <person name="Menck C.F."/>
            <person name="Miller J.R."/>
            <person name="Montgomery P."/>
            <person name="Mori A."/>
            <person name="Nascimento A.L."/>
            <person name="Naveira H.F."/>
            <person name="Nusbaum C."/>
            <person name="O'leary S."/>
            <person name="Orvis J."/>
            <person name="Pertea M."/>
            <person name="Quesneville H."/>
            <person name="Reidenbach K.R."/>
            <person name="Rogers Y.H."/>
            <person name="Roth C.W."/>
            <person name="Schneider J.R."/>
            <person name="Schatz M."/>
            <person name="Shumway M."/>
            <person name="Stanke M."/>
            <person name="Stinson E.O."/>
            <person name="Tubio J.M."/>
            <person name="Vanzee J.P."/>
            <person name="Verjovski-Almeida S."/>
            <person name="Werner D."/>
            <person name="White O."/>
            <person name="Wyder S."/>
            <person name="Zeng Q."/>
            <person name="Zhao Q."/>
            <person name="Zhao Y."/>
            <person name="Hill C.A."/>
            <person name="Raikhel A.S."/>
            <person name="Soares M.B."/>
            <person name="Knudson D.L."/>
            <person name="Lee N.H."/>
            <person name="Galagan J."/>
            <person name="Salzberg S.L."/>
            <person name="Paulsen I.T."/>
            <person name="Dimopoulos G."/>
            <person name="Collins F.H."/>
            <person name="Birren B."/>
            <person name="Fraser-Liggett C.M."/>
            <person name="Severson D.W."/>
        </authorList>
    </citation>
    <scope>NUCLEOTIDE SEQUENCE [LARGE SCALE GENOMIC DNA]</scope>
    <source>
        <strain evidence="5">Liverpool</strain>
    </source>
</reference>
<evidence type="ECO:0000256" key="2">
    <source>
        <dbReference type="PROSITE-ProRule" id="PRU00497"/>
    </source>
</evidence>
<sequence length="225" mass="23578">MKCLIVLSIMTVGCALAQNVNDGRYYPEVYASKFDDGKWRPDNNGQYRGTPDKFGAGSGSGSRFGGASSVPVVNTFVAPVAPAPAPVVVANPGAGLGFGSGAGFGSGFGSAGAKKSSFGSGSSNGQNVGVKEDTRELNEDGSYFYKVLSDNDIEFSETGRVENLGADASAMRVKGYYEFVGDDGVRYRVDYIADENGFQPTGDHLPTPPPIPEEIYESLKAQGLI</sequence>
<organism evidence="5 6">
    <name type="scientific">Aedes aegypti</name>
    <name type="common">Yellowfever mosquito</name>
    <name type="synonym">Culex aegypti</name>
    <dbReference type="NCBI Taxonomy" id="7159"/>
    <lineage>
        <taxon>Eukaryota</taxon>
        <taxon>Metazoa</taxon>
        <taxon>Ecdysozoa</taxon>
        <taxon>Arthropoda</taxon>
        <taxon>Hexapoda</taxon>
        <taxon>Insecta</taxon>
        <taxon>Pterygota</taxon>
        <taxon>Neoptera</taxon>
        <taxon>Endopterygota</taxon>
        <taxon>Diptera</taxon>
        <taxon>Nematocera</taxon>
        <taxon>Culicoidea</taxon>
        <taxon>Culicidae</taxon>
        <taxon>Culicinae</taxon>
        <taxon>Aedini</taxon>
        <taxon>Aedes</taxon>
        <taxon>Stegomyia</taxon>
    </lineage>
</organism>
<keyword evidence="1 2" id="KW-0193">Cuticle</keyword>
<dbReference type="PROSITE" id="PS00233">
    <property type="entry name" value="CHIT_BIND_RR_1"/>
    <property type="match status" value="1"/>
</dbReference>
<dbReference type="Pfam" id="PF00379">
    <property type="entry name" value="Chitin_bind_4"/>
    <property type="match status" value="1"/>
</dbReference>